<accession>A0A834XAQ4</accession>
<evidence type="ECO:0000313" key="2">
    <source>
        <dbReference type="Proteomes" id="UP000634136"/>
    </source>
</evidence>
<evidence type="ECO:0000313" key="1">
    <source>
        <dbReference type="EMBL" id="KAF7842078.1"/>
    </source>
</evidence>
<keyword evidence="2" id="KW-1185">Reference proteome</keyword>
<organism evidence="1 2">
    <name type="scientific">Senna tora</name>
    <dbReference type="NCBI Taxonomy" id="362788"/>
    <lineage>
        <taxon>Eukaryota</taxon>
        <taxon>Viridiplantae</taxon>
        <taxon>Streptophyta</taxon>
        <taxon>Embryophyta</taxon>
        <taxon>Tracheophyta</taxon>
        <taxon>Spermatophyta</taxon>
        <taxon>Magnoliopsida</taxon>
        <taxon>eudicotyledons</taxon>
        <taxon>Gunneridae</taxon>
        <taxon>Pentapetalae</taxon>
        <taxon>rosids</taxon>
        <taxon>fabids</taxon>
        <taxon>Fabales</taxon>
        <taxon>Fabaceae</taxon>
        <taxon>Caesalpinioideae</taxon>
        <taxon>Cassia clade</taxon>
        <taxon>Senna</taxon>
    </lineage>
</organism>
<dbReference type="EMBL" id="JAAIUW010000002">
    <property type="protein sequence ID" value="KAF7842078.1"/>
    <property type="molecule type" value="Genomic_DNA"/>
</dbReference>
<protein>
    <submittedName>
        <fullName evidence="1">Uncharacterized protein</fullName>
    </submittedName>
</protein>
<gene>
    <name evidence="1" type="ORF">G2W53_004376</name>
</gene>
<comment type="caution">
    <text evidence="1">The sequence shown here is derived from an EMBL/GenBank/DDBJ whole genome shotgun (WGS) entry which is preliminary data.</text>
</comment>
<proteinExistence type="predicted"/>
<reference evidence="1" key="1">
    <citation type="submission" date="2020-09" db="EMBL/GenBank/DDBJ databases">
        <title>Genome-Enabled Discovery of Anthraquinone Biosynthesis in Senna tora.</title>
        <authorList>
            <person name="Kang S.-H."/>
            <person name="Pandey R.P."/>
            <person name="Lee C.-M."/>
            <person name="Sim J.-S."/>
            <person name="Jeong J.-T."/>
            <person name="Choi B.-S."/>
            <person name="Jung M."/>
            <person name="Ginzburg D."/>
            <person name="Zhao K."/>
            <person name="Won S.Y."/>
            <person name="Oh T.-J."/>
            <person name="Yu Y."/>
            <person name="Kim N.-H."/>
            <person name="Lee O.R."/>
            <person name="Lee T.-H."/>
            <person name="Bashyal P."/>
            <person name="Kim T.-S."/>
            <person name="Lee W.-H."/>
            <person name="Kawkins C."/>
            <person name="Kim C.-K."/>
            <person name="Kim J.S."/>
            <person name="Ahn B.O."/>
            <person name="Rhee S.Y."/>
            <person name="Sohng J.K."/>
        </authorList>
    </citation>
    <scope>NUCLEOTIDE SEQUENCE</scope>
    <source>
        <tissue evidence="1">Leaf</tissue>
    </source>
</reference>
<dbReference type="Proteomes" id="UP000634136">
    <property type="component" value="Unassembled WGS sequence"/>
</dbReference>
<dbReference type="AlphaFoldDB" id="A0A834XAQ4"/>
<name>A0A834XAQ4_9FABA</name>
<sequence>MTLDTFQAITCPIRALNPLEFPYITGSDRFDSFVQQHV</sequence>